<gene>
    <name evidence="1" type="ORF">D5086_007657</name>
</gene>
<accession>A0ACC4CQB0</accession>
<evidence type="ECO:0000313" key="1">
    <source>
        <dbReference type="EMBL" id="KAL3599739.1"/>
    </source>
</evidence>
<dbReference type="EMBL" id="RCHU02000003">
    <property type="protein sequence ID" value="KAL3599739.1"/>
    <property type="molecule type" value="Genomic_DNA"/>
</dbReference>
<name>A0ACC4CQB0_POPAL</name>
<organism evidence="1 2">
    <name type="scientific">Populus alba</name>
    <name type="common">White poplar</name>
    <dbReference type="NCBI Taxonomy" id="43335"/>
    <lineage>
        <taxon>Eukaryota</taxon>
        <taxon>Viridiplantae</taxon>
        <taxon>Streptophyta</taxon>
        <taxon>Embryophyta</taxon>
        <taxon>Tracheophyta</taxon>
        <taxon>Spermatophyta</taxon>
        <taxon>Magnoliopsida</taxon>
        <taxon>eudicotyledons</taxon>
        <taxon>Gunneridae</taxon>
        <taxon>Pentapetalae</taxon>
        <taxon>rosids</taxon>
        <taxon>fabids</taxon>
        <taxon>Malpighiales</taxon>
        <taxon>Salicaceae</taxon>
        <taxon>Saliceae</taxon>
        <taxon>Populus</taxon>
    </lineage>
</organism>
<dbReference type="Proteomes" id="UP000309997">
    <property type="component" value="Unassembled WGS sequence"/>
</dbReference>
<sequence length="166" mass="19095">MKNRAYKPKKRTKFDQFCEDRKGTEWDFRTECLMAGFDFRYADDIVPNEVRTRNIAGEIGEGRYLKSKVLLSLFKIECEHVKKLEIWEVVVVFTQQVGMAWVVFTCNVLSCPDGVFGHRLMWGTEISNTFQTLLAPLLVKHGGATLGTKMSPLYCLSNLKNTHHKT</sequence>
<evidence type="ECO:0000313" key="2">
    <source>
        <dbReference type="Proteomes" id="UP000309997"/>
    </source>
</evidence>
<keyword evidence="2" id="KW-1185">Reference proteome</keyword>
<comment type="caution">
    <text evidence="1">The sequence shown here is derived from an EMBL/GenBank/DDBJ whole genome shotgun (WGS) entry which is preliminary data.</text>
</comment>
<proteinExistence type="predicted"/>
<protein>
    <submittedName>
        <fullName evidence="1">Uncharacterized protein</fullName>
    </submittedName>
</protein>
<reference evidence="1 2" key="1">
    <citation type="journal article" date="2024" name="Plant Biotechnol. J.">
        <title>Genome and CRISPR/Cas9 system of a widespread forest tree (Populus alba) in the world.</title>
        <authorList>
            <person name="Liu Y.J."/>
            <person name="Jiang P.F."/>
            <person name="Han X.M."/>
            <person name="Li X.Y."/>
            <person name="Wang H.M."/>
            <person name="Wang Y.J."/>
            <person name="Wang X.X."/>
            <person name="Zeng Q.Y."/>
        </authorList>
    </citation>
    <scope>NUCLEOTIDE SEQUENCE [LARGE SCALE GENOMIC DNA]</scope>
    <source>
        <strain evidence="2">cv. PAL-ZL1</strain>
    </source>
</reference>